<proteinExistence type="predicted"/>
<evidence type="ECO:0000313" key="3">
    <source>
        <dbReference type="Proteomes" id="UP001063166"/>
    </source>
</evidence>
<organism evidence="2 3">
    <name type="scientific">Lyophyllum shimeji</name>
    <name type="common">Hon-shimeji</name>
    <name type="synonym">Tricholoma shimeji</name>
    <dbReference type="NCBI Taxonomy" id="47721"/>
    <lineage>
        <taxon>Eukaryota</taxon>
        <taxon>Fungi</taxon>
        <taxon>Dikarya</taxon>
        <taxon>Basidiomycota</taxon>
        <taxon>Agaricomycotina</taxon>
        <taxon>Agaricomycetes</taxon>
        <taxon>Agaricomycetidae</taxon>
        <taxon>Agaricales</taxon>
        <taxon>Tricholomatineae</taxon>
        <taxon>Lyophyllaceae</taxon>
        <taxon>Lyophyllum</taxon>
    </lineage>
</organism>
<feature type="region of interest" description="Disordered" evidence="1">
    <location>
        <begin position="50"/>
        <end position="69"/>
    </location>
</feature>
<keyword evidence="3" id="KW-1185">Reference proteome</keyword>
<evidence type="ECO:0000313" key="2">
    <source>
        <dbReference type="EMBL" id="GLB40216.1"/>
    </source>
</evidence>
<dbReference type="Proteomes" id="UP001063166">
    <property type="component" value="Unassembled WGS sequence"/>
</dbReference>
<evidence type="ECO:0000256" key="1">
    <source>
        <dbReference type="SAM" id="MobiDB-lite"/>
    </source>
</evidence>
<gene>
    <name evidence="2" type="ORF">LshimejAT787_0800870</name>
</gene>
<protein>
    <submittedName>
        <fullName evidence="2">Uncharacterized protein</fullName>
    </submittedName>
</protein>
<feature type="region of interest" description="Disordered" evidence="1">
    <location>
        <begin position="11"/>
        <end position="44"/>
    </location>
</feature>
<dbReference type="AlphaFoldDB" id="A0A9P3PRX1"/>
<dbReference type="EMBL" id="BRPK01000008">
    <property type="protein sequence ID" value="GLB40216.1"/>
    <property type="molecule type" value="Genomic_DNA"/>
</dbReference>
<comment type="caution">
    <text evidence="2">The sequence shown here is derived from an EMBL/GenBank/DDBJ whole genome shotgun (WGS) entry which is preliminary data.</text>
</comment>
<accession>A0A9P3PRX1</accession>
<sequence length="148" mass="16297">MSKPLWYPRIGDGDLPPKGAMPPPGGGYVANPPPGSCLPANQGYNRQPAFTKQWTAPPPPQRPLVDSGRGAVSTYPPFRQLLANDWVMVELETRGWVLGLVVGVLKAVDALTNWSYRVRYRPPDAQMDQERVFPSERVQGPVPPVRLA</sequence>
<feature type="compositionally biased region" description="Pro residues" evidence="1">
    <location>
        <begin position="19"/>
        <end position="36"/>
    </location>
</feature>
<name>A0A9P3PRX1_LYOSH</name>
<reference evidence="2" key="1">
    <citation type="submission" date="2022-07" db="EMBL/GenBank/DDBJ databases">
        <title>The genome of Lyophyllum shimeji provides insight into the initial evolution of ectomycorrhizal fungal genome.</title>
        <authorList>
            <person name="Kobayashi Y."/>
            <person name="Shibata T."/>
            <person name="Hirakawa H."/>
            <person name="Shigenobu S."/>
            <person name="Nishiyama T."/>
            <person name="Yamada A."/>
            <person name="Hasebe M."/>
            <person name="Kawaguchi M."/>
        </authorList>
    </citation>
    <scope>NUCLEOTIDE SEQUENCE</scope>
    <source>
        <strain evidence="2">AT787</strain>
    </source>
</reference>